<gene>
    <name evidence="2" type="ORF">F5147DRAFT_654629</name>
</gene>
<evidence type="ECO:0000313" key="2">
    <source>
        <dbReference type="EMBL" id="KAG2103717.1"/>
    </source>
</evidence>
<keyword evidence="3" id="KW-1185">Reference proteome</keyword>
<comment type="caution">
    <text evidence="2">The sequence shown here is derived from an EMBL/GenBank/DDBJ whole genome shotgun (WGS) entry which is preliminary data.</text>
</comment>
<proteinExistence type="predicted"/>
<feature type="region of interest" description="Disordered" evidence="1">
    <location>
        <begin position="148"/>
        <end position="176"/>
    </location>
</feature>
<name>A0A9P7F3Y4_9AGAM</name>
<dbReference type="RefSeq" id="XP_041290614.1">
    <property type="nucleotide sequence ID" value="XM_041433884.1"/>
</dbReference>
<dbReference type="EMBL" id="JABBWM010000043">
    <property type="protein sequence ID" value="KAG2103717.1"/>
    <property type="molecule type" value="Genomic_DNA"/>
</dbReference>
<evidence type="ECO:0000313" key="3">
    <source>
        <dbReference type="Proteomes" id="UP000823399"/>
    </source>
</evidence>
<dbReference type="OrthoDB" id="2678623at2759"/>
<reference evidence="2" key="1">
    <citation type="journal article" date="2020" name="New Phytol.">
        <title>Comparative genomics reveals dynamic genome evolution in host specialist ectomycorrhizal fungi.</title>
        <authorList>
            <person name="Lofgren L.A."/>
            <person name="Nguyen N.H."/>
            <person name="Vilgalys R."/>
            <person name="Ruytinx J."/>
            <person name="Liao H.L."/>
            <person name="Branco S."/>
            <person name="Kuo A."/>
            <person name="LaButti K."/>
            <person name="Lipzen A."/>
            <person name="Andreopoulos W."/>
            <person name="Pangilinan J."/>
            <person name="Riley R."/>
            <person name="Hundley H."/>
            <person name="Na H."/>
            <person name="Barry K."/>
            <person name="Grigoriev I.V."/>
            <person name="Stajich J.E."/>
            <person name="Kennedy P.G."/>
        </authorList>
    </citation>
    <scope>NUCLEOTIDE SEQUENCE</scope>
    <source>
        <strain evidence="2">FC423</strain>
    </source>
</reference>
<dbReference type="AlphaFoldDB" id="A0A9P7F3Y4"/>
<dbReference type="GeneID" id="64696143"/>
<sequence length="176" mass="18411">MSLNGLDKPCSAAKFITDTPTVMAAPTTAKLTSLVNSTEPIPVITLANTAKPKAKPKPKPKANPVSTKSSAVTETTHVAANEGNALGDLITINNIVQKATASQIGAARVLKRIPIKSRRNDIADAIRSDGMTFVGIGSKENPSVLEEVGGTSLKRTADSTAEGVIPTKNRKRRTKA</sequence>
<evidence type="ECO:0000256" key="1">
    <source>
        <dbReference type="SAM" id="MobiDB-lite"/>
    </source>
</evidence>
<feature type="region of interest" description="Disordered" evidence="1">
    <location>
        <begin position="51"/>
        <end position="72"/>
    </location>
</feature>
<protein>
    <submittedName>
        <fullName evidence="2">Uncharacterized protein</fullName>
    </submittedName>
</protein>
<accession>A0A9P7F3Y4</accession>
<dbReference type="Proteomes" id="UP000823399">
    <property type="component" value="Unassembled WGS sequence"/>
</dbReference>
<organism evidence="2 3">
    <name type="scientific">Suillus discolor</name>
    <dbReference type="NCBI Taxonomy" id="1912936"/>
    <lineage>
        <taxon>Eukaryota</taxon>
        <taxon>Fungi</taxon>
        <taxon>Dikarya</taxon>
        <taxon>Basidiomycota</taxon>
        <taxon>Agaricomycotina</taxon>
        <taxon>Agaricomycetes</taxon>
        <taxon>Agaricomycetidae</taxon>
        <taxon>Boletales</taxon>
        <taxon>Suillineae</taxon>
        <taxon>Suillaceae</taxon>
        <taxon>Suillus</taxon>
    </lineage>
</organism>